<organism evidence="8 9">
    <name type="scientific">Thiomonas bhubaneswarensis</name>
    <dbReference type="NCBI Taxonomy" id="339866"/>
    <lineage>
        <taxon>Bacteria</taxon>
        <taxon>Pseudomonadati</taxon>
        <taxon>Pseudomonadota</taxon>
        <taxon>Betaproteobacteria</taxon>
        <taxon>Burkholderiales</taxon>
        <taxon>Thiomonas</taxon>
    </lineage>
</organism>
<dbReference type="CDD" id="cd00609">
    <property type="entry name" value="AAT_like"/>
    <property type="match status" value="1"/>
</dbReference>
<dbReference type="GO" id="GO:1901605">
    <property type="term" value="P:alpha-amino acid metabolic process"/>
    <property type="evidence" value="ECO:0007669"/>
    <property type="project" value="TreeGrafter"/>
</dbReference>
<dbReference type="GO" id="GO:0008483">
    <property type="term" value="F:transaminase activity"/>
    <property type="evidence" value="ECO:0007669"/>
    <property type="project" value="UniProtKB-KW"/>
</dbReference>
<dbReference type="PANTHER" id="PTHR42790:SF19">
    <property type="entry name" value="KYNURENINE_ALPHA-AMINOADIPATE AMINOTRANSFERASE, MITOCHONDRIAL"/>
    <property type="match status" value="1"/>
</dbReference>
<keyword evidence="5 8" id="KW-0808">Transferase</keyword>
<evidence type="ECO:0000313" key="8">
    <source>
        <dbReference type="EMBL" id="CUA96527.1"/>
    </source>
</evidence>
<dbReference type="Gene3D" id="3.90.1150.10">
    <property type="entry name" value="Aspartate Aminotransferase, domain 1"/>
    <property type="match status" value="1"/>
</dbReference>
<gene>
    <name evidence="8" type="ORF">Ga0061069_104173</name>
</gene>
<dbReference type="InterPro" id="IPR015422">
    <property type="entry name" value="PyrdxlP-dep_Trfase_small"/>
</dbReference>
<keyword evidence="4 8" id="KW-0032">Aminotransferase</keyword>
<keyword evidence="8" id="KW-0238">DNA-binding</keyword>
<reference evidence="9" key="1">
    <citation type="submission" date="2015-08" db="EMBL/GenBank/DDBJ databases">
        <authorList>
            <person name="Varghese N."/>
        </authorList>
    </citation>
    <scope>NUCLEOTIDE SEQUENCE [LARGE SCALE GENOMIC DNA]</scope>
    <source>
        <strain evidence="9">DSM 18181</strain>
    </source>
</reference>
<dbReference type="STRING" id="339866.GCA_001418255_01404"/>
<protein>
    <submittedName>
        <fullName evidence="8">DNA-binding transcriptional regulator, MocR family, contains an aminotransferase domain</fullName>
    </submittedName>
</protein>
<dbReference type="FunFam" id="3.40.640.10:FF:000053">
    <property type="entry name" value="Aminotransferase, class I"/>
    <property type="match status" value="1"/>
</dbReference>
<accession>A0A0K6HZR2</accession>
<keyword evidence="6" id="KW-0663">Pyridoxal phosphate</keyword>
<dbReference type="Proteomes" id="UP000183649">
    <property type="component" value="Unassembled WGS sequence"/>
</dbReference>
<feature type="domain" description="Aminotransferase class I/classII large" evidence="7">
    <location>
        <begin position="19"/>
        <end position="379"/>
    </location>
</feature>
<comment type="similarity">
    <text evidence="2">Belongs to the class-I pyridoxal-phosphate-dependent aminotransferase family.</text>
</comment>
<keyword evidence="9" id="KW-1185">Reference proteome</keyword>
<sequence length="396" mass="42608">MRASAIREAMKLAEQPGVISFAAGMPSSKVFPIERITAACERVLRRDGSAALQYAASEGFAPLIDWVVAHLSARGLHIRPEQIIITNGSQQGLDLVAKSLVDPGSPVLVETPTYVGALQSFAPYEPELIGVACDVEGPLSADLAARASALLREGRAARFLYLLPTYQNPSGRCISPARRADLAGVAALLNLPVVEDDPYADLWYDEPPPAPVATLLPEGTVYLGSFSKILAPGLRLGYLAAPLALVPRLLQGKTAADLHTATFNQRIALEALGEDFLAEALPAVRHLYRERRDMMLTALERAFPDRRLLDWTRPGGGMFIWARLPQGWDAAELLPLASSRGVAYVPGAAFHAGIPDPRTLRLSFVTVEPSQIDAGVTRLAEVIREAERSAPGIGRC</sequence>
<dbReference type="Pfam" id="PF00155">
    <property type="entry name" value="Aminotran_1_2"/>
    <property type="match status" value="1"/>
</dbReference>
<dbReference type="InterPro" id="IPR015421">
    <property type="entry name" value="PyrdxlP-dep_Trfase_major"/>
</dbReference>
<dbReference type="GO" id="GO:0030170">
    <property type="term" value="F:pyridoxal phosphate binding"/>
    <property type="evidence" value="ECO:0007669"/>
    <property type="project" value="InterPro"/>
</dbReference>
<evidence type="ECO:0000256" key="3">
    <source>
        <dbReference type="ARBA" id="ARBA00011738"/>
    </source>
</evidence>
<evidence type="ECO:0000256" key="4">
    <source>
        <dbReference type="ARBA" id="ARBA00022576"/>
    </source>
</evidence>
<dbReference type="InterPro" id="IPR050859">
    <property type="entry name" value="Class-I_PLP-dep_aminotransf"/>
</dbReference>
<comment type="cofactor">
    <cofactor evidence="1">
        <name>pyridoxal 5'-phosphate</name>
        <dbReference type="ChEBI" id="CHEBI:597326"/>
    </cofactor>
</comment>
<dbReference type="Gene3D" id="3.40.640.10">
    <property type="entry name" value="Type I PLP-dependent aspartate aminotransferase-like (Major domain)"/>
    <property type="match status" value="1"/>
</dbReference>
<dbReference type="PANTHER" id="PTHR42790">
    <property type="entry name" value="AMINOTRANSFERASE"/>
    <property type="match status" value="1"/>
</dbReference>
<dbReference type="EMBL" id="CYHF01000004">
    <property type="protein sequence ID" value="CUA96527.1"/>
    <property type="molecule type" value="Genomic_DNA"/>
</dbReference>
<evidence type="ECO:0000256" key="6">
    <source>
        <dbReference type="ARBA" id="ARBA00022898"/>
    </source>
</evidence>
<comment type="subunit">
    <text evidence="3">Homodimer.</text>
</comment>
<proteinExistence type="inferred from homology"/>
<evidence type="ECO:0000256" key="5">
    <source>
        <dbReference type="ARBA" id="ARBA00022679"/>
    </source>
</evidence>
<evidence type="ECO:0000256" key="2">
    <source>
        <dbReference type="ARBA" id="ARBA00007441"/>
    </source>
</evidence>
<evidence type="ECO:0000256" key="1">
    <source>
        <dbReference type="ARBA" id="ARBA00001933"/>
    </source>
</evidence>
<name>A0A0K6HZR2_9BURK</name>
<dbReference type="SUPFAM" id="SSF53383">
    <property type="entry name" value="PLP-dependent transferases"/>
    <property type="match status" value="1"/>
</dbReference>
<dbReference type="GO" id="GO:0003677">
    <property type="term" value="F:DNA binding"/>
    <property type="evidence" value="ECO:0007669"/>
    <property type="project" value="UniProtKB-KW"/>
</dbReference>
<dbReference type="InterPro" id="IPR004839">
    <property type="entry name" value="Aminotransferase_I/II_large"/>
</dbReference>
<evidence type="ECO:0000259" key="7">
    <source>
        <dbReference type="Pfam" id="PF00155"/>
    </source>
</evidence>
<dbReference type="AlphaFoldDB" id="A0A0K6HZR2"/>
<dbReference type="InterPro" id="IPR015424">
    <property type="entry name" value="PyrdxlP-dep_Trfase"/>
</dbReference>
<evidence type="ECO:0000313" key="9">
    <source>
        <dbReference type="Proteomes" id="UP000183649"/>
    </source>
</evidence>